<evidence type="ECO:0000313" key="3">
    <source>
        <dbReference type="Proteomes" id="UP000184111"/>
    </source>
</evidence>
<feature type="signal peptide" evidence="1">
    <location>
        <begin position="1"/>
        <end position="29"/>
    </location>
</feature>
<keyword evidence="3" id="KW-1185">Reference proteome</keyword>
<dbReference type="PROSITE" id="PS51257">
    <property type="entry name" value="PROKAR_LIPOPROTEIN"/>
    <property type="match status" value="1"/>
</dbReference>
<evidence type="ECO:0000256" key="1">
    <source>
        <dbReference type="SAM" id="SignalP"/>
    </source>
</evidence>
<gene>
    <name evidence="2" type="ORF">SAMN05216499_12336</name>
</gene>
<dbReference type="RefSeq" id="WP_235002489.1">
    <property type="nucleotide sequence ID" value="NZ_FRBI01000023.1"/>
</dbReference>
<dbReference type="AlphaFoldDB" id="A0A1M7PG59"/>
<protein>
    <recommendedName>
        <fullName evidence="4">Lipoprotein</fullName>
    </recommendedName>
</protein>
<accession>A0A1M7PG59</accession>
<dbReference type="Proteomes" id="UP000184111">
    <property type="component" value="Unassembled WGS sequence"/>
</dbReference>
<evidence type="ECO:0000313" key="2">
    <source>
        <dbReference type="EMBL" id="SHN15745.1"/>
    </source>
</evidence>
<dbReference type="STRING" id="310782.SAMN05216499_12336"/>
<feature type="chain" id="PRO_5039463520" description="Lipoprotein" evidence="1">
    <location>
        <begin position="30"/>
        <end position="279"/>
    </location>
</feature>
<keyword evidence="1" id="KW-0732">Signal</keyword>
<dbReference type="EMBL" id="FRBI01000023">
    <property type="protein sequence ID" value="SHN15745.1"/>
    <property type="molecule type" value="Genomic_DNA"/>
</dbReference>
<evidence type="ECO:0008006" key="4">
    <source>
        <dbReference type="Google" id="ProtNLM"/>
    </source>
</evidence>
<proteinExistence type="predicted"/>
<organism evidence="2 3">
    <name type="scientific">Actinacidiphila paucisporea</name>
    <dbReference type="NCBI Taxonomy" id="310782"/>
    <lineage>
        <taxon>Bacteria</taxon>
        <taxon>Bacillati</taxon>
        <taxon>Actinomycetota</taxon>
        <taxon>Actinomycetes</taxon>
        <taxon>Kitasatosporales</taxon>
        <taxon>Streptomycetaceae</taxon>
        <taxon>Actinacidiphila</taxon>
    </lineage>
</organism>
<name>A0A1M7PG59_9ACTN</name>
<reference evidence="2 3" key="1">
    <citation type="submission" date="2016-11" db="EMBL/GenBank/DDBJ databases">
        <authorList>
            <person name="Jaros S."/>
            <person name="Januszkiewicz K."/>
            <person name="Wedrychowicz H."/>
        </authorList>
    </citation>
    <scope>NUCLEOTIDE SEQUENCE [LARGE SCALE GENOMIC DNA]</scope>
    <source>
        <strain evidence="2 3">CGMCC 4.2025</strain>
    </source>
</reference>
<sequence>MRSRVRAAVTAAAGAFAALLLGACGTQVAGQGVNVPPASTPVAWTTLEPSRVNGVQLGSDGRTLTIDVQVPAGKKPCMRDLKAVLGEASNNVVRVQVTYSSPSLEVAAGCTKESRATTAVQLPEPLGGQDLVVDIDQVYTAQGATPPALRLCGRLGCRPPATGCTPASYDQALLAADAPAHTYRDSQNCDGEWLVLDFSWRTGPACDDASESAACASRLGDRWFFRAAPAGWVPLTSGATGGCRAVHRVAPAFPTAMCAALPPLSAKLHPDYSSASPNR</sequence>